<name>A0ABS8V9C4_DATST</name>
<accession>A0ABS8V9C4</accession>
<gene>
    <name evidence="1" type="ORF">HAX54_030179</name>
</gene>
<reference evidence="1 2" key="1">
    <citation type="journal article" date="2021" name="BMC Genomics">
        <title>Datura genome reveals duplications of psychoactive alkaloid biosynthetic genes and high mutation rate following tissue culture.</title>
        <authorList>
            <person name="Rajewski A."/>
            <person name="Carter-House D."/>
            <person name="Stajich J."/>
            <person name="Litt A."/>
        </authorList>
    </citation>
    <scope>NUCLEOTIDE SEQUENCE [LARGE SCALE GENOMIC DNA]</scope>
    <source>
        <strain evidence="1">AR-01</strain>
    </source>
</reference>
<dbReference type="Proteomes" id="UP000823775">
    <property type="component" value="Unassembled WGS sequence"/>
</dbReference>
<evidence type="ECO:0000313" key="1">
    <source>
        <dbReference type="EMBL" id="MCD9643062.1"/>
    </source>
</evidence>
<sequence length="109" mass="12606">MLHVIDMLEPCIGEEYQEQLLGILGIVKDNVTDCYKLVQEVASNIDFNSNKRKFAALPESPIGVMDVSFSSDSSTTRGRWLHPFLLHLSHHQRRVEHMRMKMMLRLAPR</sequence>
<comment type="caution">
    <text evidence="1">The sequence shown here is derived from an EMBL/GenBank/DDBJ whole genome shotgun (WGS) entry which is preliminary data.</text>
</comment>
<organism evidence="1 2">
    <name type="scientific">Datura stramonium</name>
    <name type="common">Jimsonweed</name>
    <name type="synonym">Common thornapple</name>
    <dbReference type="NCBI Taxonomy" id="4076"/>
    <lineage>
        <taxon>Eukaryota</taxon>
        <taxon>Viridiplantae</taxon>
        <taxon>Streptophyta</taxon>
        <taxon>Embryophyta</taxon>
        <taxon>Tracheophyta</taxon>
        <taxon>Spermatophyta</taxon>
        <taxon>Magnoliopsida</taxon>
        <taxon>eudicotyledons</taxon>
        <taxon>Gunneridae</taxon>
        <taxon>Pentapetalae</taxon>
        <taxon>asterids</taxon>
        <taxon>lamiids</taxon>
        <taxon>Solanales</taxon>
        <taxon>Solanaceae</taxon>
        <taxon>Solanoideae</taxon>
        <taxon>Datureae</taxon>
        <taxon>Datura</taxon>
    </lineage>
</organism>
<protein>
    <submittedName>
        <fullName evidence="1">Uncharacterized protein</fullName>
    </submittedName>
</protein>
<keyword evidence="2" id="KW-1185">Reference proteome</keyword>
<dbReference type="EMBL" id="JACEIK010003770">
    <property type="protein sequence ID" value="MCD9643062.1"/>
    <property type="molecule type" value="Genomic_DNA"/>
</dbReference>
<evidence type="ECO:0000313" key="2">
    <source>
        <dbReference type="Proteomes" id="UP000823775"/>
    </source>
</evidence>
<proteinExistence type="predicted"/>